<feature type="domain" description="Saposin B-type" evidence="3">
    <location>
        <begin position="25"/>
        <end position="102"/>
    </location>
</feature>
<feature type="signal peptide" evidence="2">
    <location>
        <begin position="1"/>
        <end position="17"/>
    </location>
</feature>
<dbReference type="SUPFAM" id="SSF47862">
    <property type="entry name" value="Saposin"/>
    <property type="match status" value="1"/>
</dbReference>
<evidence type="ECO:0000259" key="3">
    <source>
        <dbReference type="PROSITE" id="PS50015"/>
    </source>
</evidence>
<evidence type="ECO:0000313" key="4">
    <source>
        <dbReference type="EMBL" id="CAJ0585011.1"/>
    </source>
</evidence>
<protein>
    <recommendedName>
        <fullName evidence="3">Saposin B-type domain-containing protein</fullName>
    </recommendedName>
</protein>
<dbReference type="InterPro" id="IPR011001">
    <property type="entry name" value="Saposin-like"/>
</dbReference>
<accession>A0AA36DE32</accession>
<dbReference type="AlphaFoldDB" id="A0AA36DE32"/>
<feature type="chain" id="PRO_5041337179" description="Saposin B-type domain-containing protein" evidence="2">
    <location>
        <begin position="18"/>
        <end position="102"/>
    </location>
</feature>
<feature type="non-terminal residue" evidence="4">
    <location>
        <position position="102"/>
    </location>
</feature>
<dbReference type="PROSITE" id="PS50015">
    <property type="entry name" value="SAP_B"/>
    <property type="match status" value="1"/>
</dbReference>
<evidence type="ECO:0000256" key="2">
    <source>
        <dbReference type="SAM" id="SignalP"/>
    </source>
</evidence>
<name>A0AA36DE32_9BILA</name>
<dbReference type="Proteomes" id="UP001177023">
    <property type="component" value="Unassembled WGS sequence"/>
</dbReference>
<keyword evidence="5" id="KW-1185">Reference proteome</keyword>
<proteinExistence type="predicted"/>
<organism evidence="4 5">
    <name type="scientific">Mesorhabditis spiculigera</name>
    <dbReference type="NCBI Taxonomy" id="96644"/>
    <lineage>
        <taxon>Eukaryota</taxon>
        <taxon>Metazoa</taxon>
        <taxon>Ecdysozoa</taxon>
        <taxon>Nematoda</taxon>
        <taxon>Chromadorea</taxon>
        <taxon>Rhabditida</taxon>
        <taxon>Rhabditina</taxon>
        <taxon>Rhabditomorpha</taxon>
        <taxon>Rhabditoidea</taxon>
        <taxon>Rhabditidae</taxon>
        <taxon>Mesorhabditinae</taxon>
        <taxon>Mesorhabditis</taxon>
    </lineage>
</organism>
<comment type="caution">
    <text evidence="4">The sequence shown here is derived from an EMBL/GenBank/DDBJ whole genome shotgun (WGS) entry which is preliminary data.</text>
</comment>
<sequence>MQKAILLVFLAALAVSAIELRDVFGSMACAACKSTVMQVETNITTNIRQQVTTIGGKFCQKLPPFAVDTCKITLNQTTTTLVTQILKQASPEVACRAAKVCD</sequence>
<dbReference type="SMART" id="SM00741">
    <property type="entry name" value="SapB"/>
    <property type="match status" value="1"/>
</dbReference>
<dbReference type="InterPro" id="IPR008139">
    <property type="entry name" value="SaposinB_dom"/>
</dbReference>
<dbReference type="Gene3D" id="1.10.225.10">
    <property type="entry name" value="Saposin-like"/>
    <property type="match status" value="1"/>
</dbReference>
<keyword evidence="2" id="KW-0732">Signal</keyword>
<evidence type="ECO:0000256" key="1">
    <source>
        <dbReference type="ARBA" id="ARBA00023157"/>
    </source>
</evidence>
<gene>
    <name evidence="4" type="ORF">MSPICULIGERA_LOCUS23044</name>
</gene>
<reference evidence="4" key="1">
    <citation type="submission" date="2023-06" db="EMBL/GenBank/DDBJ databases">
        <authorList>
            <person name="Delattre M."/>
        </authorList>
    </citation>
    <scope>NUCLEOTIDE SEQUENCE</scope>
    <source>
        <strain evidence="4">AF72</strain>
    </source>
</reference>
<evidence type="ECO:0000313" key="5">
    <source>
        <dbReference type="Proteomes" id="UP001177023"/>
    </source>
</evidence>
<dbReference type="EMBL" id="CATQJA010002702">
    <property type="protein sequence ID" value="CAJ0585011.1"/>
    <property type="molecule type" value="Genomic_DNA"/>
</dbReference>
<keyword evidence="1" id="KW-1015">Disulfide bond</keyword>